<keyword evidence="3" id="KW-1185">Reference proteome</keyword>
<dbReference type="EMBL" id="LN609528">
    <property type="protein sequence ID" value="CEF64280.1"/>
    <property type="molecule type" value="Genomic_DNA"/>
</dbReference>
<keyword evidence="1" id="KW-0812">Transmembrane</keyword>
<protein>
    <submittedName>
        <fullName evidence="2 4">Uncharacterized protein</fullName>
    </submittedName>
</protein>
<dbReference type="RefSeq" id="XP_024503481.1">
    <property type="nucleotide sequence ID" value="XM_024649623.1"/>
</dbReference>
<dbReference type="WormBase" id="SRAE_1000253500">
    <property type="protein sequence ID" value="SRP11618"/>
    <property type="gene ID" value="WBGene00259150"/>
</dbReference>
<dbReference type="GeneID" id="36376645"/>
<name>A0A090L9W5_STRRB</name>
<dbReference type="AlphaFoldDB" id="A0A090L9W5"/>
<keyword evidence="1" id="KW-1133">Transmembrane helix</keyword>
<reference evidence="4" key="2">
    <citation type="submission" date="2020-12" db="UniProtKB">
        <authorList>
            <consortium name="WormBaseParasite"/>
        </authorList>
    </citation>
    <scope>IDENTIFICATION</scope>
</reference>
<feature type="transmembrane region" description="Helical" evidence="1">
    <location>
        <begin position="42"/>
        <end position="64"/>
    </location>
</feature>
<organism evidence="2">
    <name type="scientific">Strongyloides ratti</name>
    <name type="common">Parasitic roundworm</name>
    <dbReference type="NCBI Taxonomy" id="34506"/>
    <lineage>
        <taxon>Eukaryota</taxon>
        <taxon>Metazoa</taxon>
        <taxon>Ecdysozoa</taxon>
        <taxon>Nematoda</taxon>
        <taxon>Chromadorea</taxon>
        <taxon>Rhabditida</taxon>
        <taxon>Tylenchina</taxon>
        <taxon>Panagrolaimomorpha</taxon>
        <taxon>Strongyloidoidea</taxon>
        <taxon>Strongyloididae</taxon>
        <taxon>Strongyloides</taxon>
    </lineage>
</organism>
<dbReference type="Proteomes" id="UP000035682">
    <property type="component" value="Unplaced"/>
</dbReference>
<evidence type="ECO:0000313" key="3">
    <source>
        <dbReference type="Proteomes" id="UP000035682"/>
    </source>
</evidence>
<sequence length="154" mass="17888">MNESSNFINSLENSKNDTTRLLKVSKYGENGEMMVLEFDHSLYIPFLLFIFTLPIIVITILCILRQRNRQLVSREIEKINNRRFSTTSGLYNGTVQSLRNNINNRYRSTNDKQKVSNFIDDDNSFIDTTNKINSQINDINKSNKIIKFKGAIDI</sequence>
<reference evidence="2 3" key="1">
    <citation type="submission" date="2014-09" db="EMBL/GenBank/DDBJ databases">
        <authorList>
            <person name="Martin A.A."/>
        </authorList>
    </citation>
    <scope>NUCLEOTIDE SEQUENCE</scope>
    <source>
        <strain evidence="3">ED321</strain>
        <strain evidence="2">ED321 Heterogonic</strain>
    </source>
</reference>
<keyword evidence="1" id="KW-0472">Membrane</keyword>
<accession>A0A090L9W5</accession>
<proteinExistence type="predicted"/>
<dbReference type="WBParaSite" id="SRAE_1000253500.1">
    <property type="protein sequence ID" value="SRAE_1000253500.1"/>
    <property type="gene ID" value="WBGene00259150"/>
</dbReference>
<dbReference type="CTD" id="36376645"/>
<gene>
    <name evidence="2 4 5" type="ORF">SRAE_1000253500</name>
</gene>
<evidence type="ECO:0000313" key="4">
    <source>
        <dbReference type="WBParaSite" id="SRAE_1000253500.1"/>
    </source>
</evidence>
<evidence type="ECO:0000256" key="1">
    <source>
        <dbReference type="SAM" id="Phobius"/>
    </source>
</evidence>
<evidence type="ECO:0000313" key="5">
    <source>
        <dbReference type="WormBase" id="SRAE_1000253500"/>
    </source>
</evidence>
<evidence type="ECO:0000313" key="2">
    <source>
        <dbReference type="EMBL" id="CEF64280.1"/>
    </source>
</evidence>